<evidence type="ECO:0000256" key="3">
    <source>
        <dbReference type="ARBA" id="ARBA00022475"/>
    </source>
</evidence>
<sequence>MVWKDKKIKGWRRFFHSFRYAIKGLIHALQSEQNIRIHLAIAFGVIICAYLLSIPFVQKLILFLTIGMVIALELMNTAVERIVNLVTEDYHPLAKQAKDVAAAAVLIASIMAVIIGVLIFYKPLIAYFVEVVTK</sequence>
<keyword evidence="14" id="KW-1208">Phospholipid metabolism</keyword>
<evidence type="ECO:0000256" key="12">
    <source>
        <dbReference type="ARBA" id="ARBA00023136"/>
    </source>
</evidence>
<comment type="subcellular location">
    <subcellularLocation>
        <location evidence="1">Cell membrane</location>
        <topology evidence="1">Multi-pass membrane protein</topology>
    </subcellularLocation>
</comment>
<evidence type="ECO:0000256" key="6">
    <source>
        <dbReference type="ARBA" id="ARBA00022692"/>
    </source>
</evidence>
<dbReference type="InterPro" id="IPR033717">
    <property type="entry name" value="UDPK"/>
</dbReference>
<accession>A0ABW0U9B9</accession>
<evidence type="ECO:0000256" key="2">
    <source>
        <dbReference type="ARBA" id="ARBA00005967"/>
    </source>
</evidence>
<dbReference type="Proteomes" id="UP001596143">
    <property type="component" value="Unassembled WGS sequence"/>
</dbReference>
<keyword evidence="12 15" id="KW-0472">Membrane</keyword>
<keyword evidence="4" id="KW-0444">Lipid biosynthesis</keyword>
<dbReference type="InterPro" id="IPR000829">
    <property type="entry name" value="DAGK"/>
</dbReference>
<keyword evidence="8 16" id="KW-0418">Kinase</keyword>
<dbReference type="GO" id="GO:0016301">
    <property type="term" value="F:kinase activity"/>
    <property type="evidence" value="ECO:0007669"/>
    <property type="project" value="UniProtKB-KW"/>
</dbReference>
<evidence type="ECO:0000313" key="17">
    <source>
        <dbReference type="Proteomes" id="UP001596143"/>
    </source>
</evidence>
<evidence type="ECO:0000313" key="16">
    <source>
        <dbReference type="EMBL" id="MFC5629733.1"/>
    </source>
</evidence>
<evidence type="ECO:0000256" key="10">
    <source>
        <dbReference type="ARBA" id="ARBA00022989"/>
    </source>
</evidence>
<comment type="similarity">
    <text evidence="2">Belongs to the bacterial diacylglycerol kinase family.</text>
</comment>
<dbReference type="RefSeq" id="WP_270898127.1">
    <property type="nucleotide sequence ID" value="NZ_JBHSPF010000068.1"/>
</dbReference>
<comment type="caution">
    <text evidence="16">The sequence shown here is derived from an EMBL/GenBank/DDBJ whole genome shotgun (WGS) entry which is preliminary data.</text>
</comment>
<dbReference type="Pfam" id="PF01219">
    <property type="entry name" value="DAGK_prokar"/>
    <property type="match status" value="1"/>
</dbReference>
<evidence type="ECO:0000256" key="15">
    <source>
        <dbReference type="SAM" id="Phobius"/>
    </source>
</evidence>
<feature type="transmembrane region" description="Helical" evidence="15">
    <location>
        <begin position="100"/>
        <end position="121"/>
    </location>
</feature>
<dbReference type="EMBL" id="JBHSPF010000068">
    <property type="protein sequence ID" value="MFC5629733.1"/>
    <property type="molecule type" value="Genomic_DNA"/>
</dbReference>
<protein>
    <submittedName>
        <fullName evidence="16">Diacylglycerol kinase family protein</fullName>
        <ecNumber evidence="16">2.7.1.-</ecNumber>
    </submittedName>
</protein>
<keyword evidence="9" id="KW-0067">ATP-binding</keyword>
<dbReference type="PANTHER" id="PTHR34299:SF1">
    <property type="entry name" value="DIACYLGLYCEROL KINASE"/>
    <property type="match status" value="1"/>
</dbReference>
<evidence type="ECO:0000256" key="1">
    <source>
        <dbReference type="ARBA" id="ARBA00004651"/>
    </source>
</evidence>
<evidence type="ECO:0000256" key="14">
    <source>
        <dbReference type="ARBA" id="ARBA00023264"/>
    </source>
</evidence>
<evidence type="ECO:0000256" key="13">
    <source>
        <dbReference type="ARBA" id="ARBA00023209"/>
    </source>
</evidence>
<dbReference type="CDD" id="cd14265">
    <property type="entry name" value="UDPK_IM_like"/>
    <property type="match status" value="1"/>
</dbReference>
<gene>
    <name evidence="16" type="ORF">ACFPTR_12835</name>
</gene>
<keyword evidence="13" id="KW-0594">Phospholipid biosynthesis</keyword>
<feature type="transmembrane region" description="Helical" evidence="15">
    <location>
        <begin position="35"/>
        <end position="54"/>
    </location>
</feature>
<dbReference type="EC" id="2.7.1.-" evidence="16"/>
<keyword evidence="17" id="KW-1185">Reference proteome</keyword>
<evidence type="ECO:0000256" key="8">
    <source>
        <dbReference type="ARBA" id="ARBA00022777"/>
    </source>
</evidence>
<keyword evidence="5 16" id="KW-0808">Transferase</keyword>
<keyword evidence="11" id="KW-0443">Lipid metabolism</keyword>
<evidence type="ECO:0000256" key="4">
    <source>
        <dbReference type="ARBA" id="ARBA00022516"/>
    </source>
</evidence>
<keyword evidence="3" id="KW-1003">Cell membrane</keyword>
<evidence type="ECO:0000256" key="9">
    <source>
        <dbReference type="ARBA" id="ARBA00022840"/>
    </source>
</evidence>
<evidence type="ECO:0000256" key="5">
    <source>
        <dbReference type="ARBA" id="ARBA00022679"/>
    </source>
</evidence>
<evidence type="ECO:0000256" key="7">
    <source>
        <dbReference type="ARBA" id="ARBA00022741"/>
    </source>
</evidence>
<dbReference type="Gene3D" id="1.10.287.3610">
    <property type="match status" value="1"/>
</dbReference>
<keyword evidence="7" id="KW-0547">Nucleotide-binding</keyword>
<keyword evidence="6 15" id="KW-0812">Transmembrane</keyword>
<organism evidence="16 17">
    <name type="scientific">Aliibacillus thermotolerans</name>
    <dbReference type="NCBI Taxonomy" id="1834418"/>
    <lineage>
        <taxon>Bacteria</taxon>
        <taxon>Bacillati</taxon>
        <taxon>Bacillota</taxon>
        <taxon>Bacilli</taxon>
        <taxon>Bacillales</taxon>
        <taxon>Bacillaceae</taxon>
        <taxon>Aliibacillus</taxon>
    </lineage>
</organism>
<keyword evidence="10 15" id="KW-1133">Transmembrane helix</keyword>
<proteinExistence type="inferred from homology"/>
<evidence type="ECO:0000256" key="11">
    <source>
        <dbReference type="ARBA" id="ARBA00023098"/>
    </source>
</evidence>
<dbReference type="InterPro" id="IPR036945">
    <property type="entry name" value="DAGK_sf"/>
</dbReference>
<name>A0ABW0U9B9_9BACI</name>
<feature type="transmembrane region" description="Helical" evidence="15">
    <location>
        <begin position="60"/>
        <end position="79"/>
    </location>
</feature>
<dbReference type="PANTHER" id="PTHR34299">
    <property type="entry name" value="DIACYLGLYCEROL KINASE"/>
    <property type="match status" value="1"/>
</dbReference>
<reference evidence="17" key="1">
    <citation type="journal article" date="2019" name="Int. J. Syst. Evol. Microbiol.">
        <title>The Global Catalogue of Microorganisms (GCM) 10K type strain sequencing project: providing services to taxonomists for standard genome sequencing and annotation.</title>
        <authorList>
            <consortium name="The Broad Institute Genomics Platform"/>
            <consortium name="The Broad Institute Genome Sequencing Center for Infectious Disease"/>
            <person name="Wu L."/>
            <person name="Ma J."/>
        </authorList>
    </citation>
    <scope>NUCLEOTIDE SEQUENCE [LARGE SCALE GENOMIC DNA]</scope>
    <source>
        <strain evidence="17">CGMCC 1.15790</strain>
    </source>
</reference>